<name>A0ABS4SQL2_9PROT</name>
<feature type="compositionally biased region" description="Basic and acidic residues" evidence="2">
    <location>
        <begin position="1"/>
        <end position="26"/>
    </location>
</feature>
<evidence type="ECO:0000313" key="5">
    <source>
        <dbReference type="Proteomes" id="UP000781958"/>
    </source>
</evidence>
<dbReference type="SUPFAM" id="SSF55961">
    <property type="entry name" value="Bet v1-like"/>
    <property type="match status" value="1"/>
</dbReference>
<dbReference type="RefSeq" id="WP_209769167.1">
    <property type="nucleotide sequence ID" value="NZ_JAGINP010000018.1"/>
</dbReference>
<sequence length="348" mass="38513">MATQEARHARGQDRRHQPRGWDDGRRSNSGQAGDEGLSRALGWFSIGLGLAELTAPNAVARLIGIPEDDSNRRMLRAFGMRELANGVGILAQPRESGWMWARVGGDLMDLAFLGNNLRSHESQPNRIAAAAAAVAGVTALDVLCGQRMAQDGDSQSHGANRLWSRHIDVRQTVAINRSPEEIYTFWRDFRNLPRFMSHLERVDVQDDRRSHWVAKAPAGRTVEWDAEVTEDQPNQRLCWRSLEGADVDNSGEVRFERAPGDRGTILRVDMRYTPPGGIVGAIGAKLFGEEPQMQVRDDLRRLKQVLETGEVTVAEGSMALTHPAQAWPSHTQPALTQPAHTQTANSGR</sequence>
<keyword evidence="5" id="KW-1185">Reference proteome</keyword>
<feature type="region of interest" description="Disordered" evidence="2">
    <location>
        <begin position="1"/>
        <end position="34"/>
    </location>
</feature>
<feature type="region of interest" description="Disordered" evidence="2">
    <location>
        <begin position="325"/>
        <end position="348"/>
    </location>
</feature>
<evidence type="ECO:0000259" key="3">
    <source>
        <dbReference type="Pfam" id="PF03364"/>
    </source>
</evidence>
<dbReference type="Pfam" id="PF03364">
    <property type="entry name" value="Polyketide_cyc"/>
    <property type="match status" value="1"/>
</dbReference>
<protein>
    <submittedName>
        <fullName evidence="4">Membrane protein</fullName>
    </submittedName>
</protein>
<dbReference type="InterPro" id="IPR005031">
    <property type="entry name" value="COQ10_START"/>
</dbReference>
<reference evidence="4 5" key="1">
    <citation type="submission" date="2021-03" db="EMBL/GenBank/DDBJ databases">
        <title>Genomic Encyclopedia of Type Strains, Phase III (KMG-III): the genomes of soil and plant-associated and newly described type strains.</title>
        <authorList>
            <person name="Whitman W."/>
        </authorList>
    </citation>
    <scope>NUCLEOTIDE SEQUENCE [LARGE SCALE GENOMIC DNA]</scope>
    <source>
        <strain evidence="4 5">IMMIB AFH-6</strain>
    </source>
</reference>
<comment type="similarity">
    <text evidence="1">Belongs to the ribosome association toxin RatA family.</text>
</comment>
<dbReference type="EMBL" id="JAGINP010000018">
    <property type="protein sequence ID" value="MBP2294858.1"/>
    <property type="molecule type" value="Genomic_DNA"/>
</dbReference>
<feature type="domain" description="Coenzyme Q-binding protein COQ10 START" evidence="3">
    <location>
        <begin position="175"/>
        <end position="289"/>
    </location>
</feature>
<dbReference type="CDD" id="cd07817">
    <property type="entry name" value="SRPBCC_8"/>
    <property type="match status" value="1"/>
</dbReference>
<dbReference type="PANTHER" id="PTHR33824">
    <property type="entry name" value="POLYKETIDE CYCLASE/DEHYDRASE AND LIPID TRANSPORT SUPERFAMILY PROTEIN"/>
    <property type="match status" value="1"/>
</dbReference>
<accession>A0ABS4SQL2</accession>
<evidence type="ECO:0000256" key="1">
    <source>
        <dbReference type="ARBA" id="ARBA00008918"/>
    </source>
</evidence>
<gene>
    <name evidence="4" type="ORF">J2851_004654</name>
</gene>
<dbReference type="Proteomes" id="UP000781958">
    <property type="component" value="Unassembled WGS sequence"/>
</dbReference>
<feature type="compositionally biased region" description="Polar residues" evidence="2">
    <location>
        <begin position="328"/>
        <end position="348"/>
    </location>
</feature>
<dbReference type="Gene3D" id="3.30.530.20">
    <property type="match status" value="1"/>
</dbReference>
<proteinExistence type="inferred from homology"/>
<organism evidence="4 5">
    <name type="scientific">Azospirillum rugosum</name>
    <dbReference type="NCBI Taxonomy" id="416170"/>
    <lineage>
        <taxon>Bacteria</taxon>
        <taxon>Pseudomonadati</taxon>
        <taxon>Pseudomonadota</taxon>
        <taxon>Alphaproteobacteria</taxon>
        <taxon>Rhodospirillales</taxon>
        <taxon>Azospirillaceae</taxon>
        <taxon>Azospirillum</taxon>
    </lineage>
</organism>
<dbReference type="InterPro" id="IPR047137">
    <property type="entry name" value="ORF3"/>
</dbReference>
<evidence type="ECO:0000256" key="2">
    <source>
        <dbReference type="SAM" id="MobiDB-lite"/>
    </source>
</evidence>
<dbReference type="InterPro" id="IPR023393">
    <property type="entry name" value="START-like_dom_sf"/>
</dbReference>
<comment type="caution">
    <text evidence="4">The sequence shown here is derived from an EMBL/GenBank/DDBJ whole genome shotgun (WGS) entry which is preliminary data.</text>
</comment>
<dbReference type="PANTHER" id="PTHR33824:SF7">
    <property type="entry name" value="POLYKETIDE CYCLASE_DEHYDRASE AND LIPID TRANSPORT SUPERFAMILY PROTEIN"/>
    <property type="match status" value="1"/>
</dbReference>
<evidence type="ECO:0000313" key="4">
    <source>
        <dbReference type="EMBL" id="MBP2294858.1"/>
    </source>
</evidence>